<sequence length="138" mass="14958">MSLKASFATVLRAVRGQRNVSQRDFADTISRTYLSKLETGRSSVTLDKLEQLSERLGLSPLTLLALTISESTGQSSAELIEKLCSEIRGLAAKDGTRPLNSSTPPRLTAASPQQIRHLTCKSRTATVPAEQAELVFVD</sequence>
<organism evidence="2 3">
    <name type="scientific">Pseudomonas monteilii</name>
    <dbReference type="NCBI Taxonomy" id="76759"/>
    <lineage>
        <taxon>Bacteria</taxon>
        <taxon>Pseudomonadati</taxon>
        <taxon>Pseudomonadota</taxon>
        <taxon>Gammaproteobacteria</taxon>
        <taxon>Pseudomonadales</taxon>
        <taxon>Pseudomonadaceae</taxon>
        <taxon>Pseudomonas</taxon>
    </lineage>
</organism>
<accession>A0A399M7J0</accession>
<dbReference type="Gene3D" id="1.10.260.40">
    <property type="entry name" value="lambda repressor-like DNA-binding domains"/>
    <property type="match status" value="1"/>
</dbReference>
<dbReference type="SMART" id="SM00530">
    <property type="entry name" value="HTH_XRE"/>
    <property type="match status" value="1"/>
</dbReference>
<evidence type="ECO:0000313" key="2">
    <source>
        <dbReference type="EMBL" id="RII77335.1"/>
    </source>
</evidence>
<evidence type="ECO:0000259" key="1">
    <source>
        <dbReference type="PROSITE" id="PS50943"/>
    </source>
</evidence>
<dbReference type="RefSeq" id="WP_119369890.1">
    <property type="nucleotide sequence ID" value="NZ_QWLL01000030.1"/>
</dbReference>
<dbReference type="InterPro" id="IPR010982">
    <property type="entry name" value="Lambda_DNA-bd_dom_sf"/>
</dbReference>
<dbReference type="SUPFAM" id="SSF47413">
    <property type="entry name" value="lambda repressor-like DNA-binding domains"/>
    <property type="match status" value="1"/>
</dbReference>
<evidence type="ECO:0000313" key="3">
    <source>
        <dbReference type="Proteomes" id="UP000265875"/>
    </source>
</evidence>
<dbReference type="EMBL" id="QWLL01000030">
    <property type="protein sequence ID" value="RII77335.1"/>
    <property type="molecule type" value="Genomic_DNA"/>
</dbReference>
<proteinExistence type="predicted"/>
<name>A0A399M7J0_9PSED</name>
<gene>
    <name evidence="2" type="ORF">D0894_12025</name>
</gene>
<reference evidence="2 3" key="1">
    <citation type="submission" date="2018-08" db="EMBL/GenBank/DDBJ databases">
        <title>Draft genome sequence of the cyanotroph, Pseudomonas monteilii BCN3.</title>
        <authorList>
            <person name="Jones L.B."/>
            <person name="Kunz D.A."/>
        </authorList>
    </citation>
    <scope>NUCLEOTIDE SEQUENCE [LARGE SCALE GENOMIC DNA]</scope>
    <source>
        <strain evidence="2 3">BCN3</strain>
    </source>
</reference>
<protein>
    <submittedName>
        <fullName evidence="2">XRE family transcriptional regulator</fullName>
    </submittedName>
</protein>
<dbReference type="PROSITE" id="PS50943">
    <property type="entry name" value="HTH_CROC1"/>
    <property type="match status" value="1"/>
</dbReference>
<dbReference type="Pfam" id="PF01381">
    <property type="entry name" value="HTH_3"/>
    <property type="match status" value="1"/>
</dbReference>
<dbReference type="GO" id="GO:0003677">
    <property type="term" value="F:DNA binding"/>
    <property type="evidence" value="ECO:0007669"/>
    <property type="project" value="InterPro"/>
</dbReference>
<dbReference type="AlphaFoldDB" id="A0A399M7J0"/>
<dbReference type="InterPro" id="IPR001387">
    <property type="entry name" value="Cro/C1-type_HTH"/>
</dbReference>
<dbReference type="Proteomes" id="UP000265875">
    <property type="component" value="Unassembled WGS sequence"/>
</dbReference>
<feature type="domain" description="HTH cro/C1-type" evidence="1">
    <location>
        <begin position="11"/>
        <end position="63"/>
    </location>
</feature>
<comment type="caution">
    <text evidence="2">The sequence shown here is derived from an EMBL/GenBank/DDBJ whole genome shotgun (WGS) entry which is preliminary data.</text>
</comment>
<dbReference type="CDD" id="cd00093">
    <property type="entry name" value="HTH_XRE"/>
    <property type="match status" value="1"/>
</dbReference>